<dbReference type="RefSeq" id="XP_022293515.1">
    <property type="nucleotide sequence ID" value="XM_022437807.1"/>
</dbReference>
<dbReference type="OrthoDB" id="6159421at2759"/>
<feature type="domain" description="C17orf113 probable zinc finger" evidence="2">
    <location>
        <begin position="50"/>
        <end position="108"/>
    </location>
</feature>
<evidence type="ECO:0000256" key="1">
    <source>
        <dbReference type="SAM" id="MobiDB-lite"/>
    </source>
</evidence>
<accession>A0A8B8AQR9</accession>
<organism evidence="3 4">
    <name type="scientific">Crassostrea virginica</name>
    <name type="common">Eastern oyster</name>
    <dbReference type="NCBI Taxonomy" id="6565"/>
    <lineage>
        <taxon>Eukaryota</taxon>
        <taxon>Metazoa</taxon>
        <taxon>Spiralia</taxon>
        <taxon>Lophotrochozoa</taxon>
        <taxon>Mollusca</taxon>
        <taxon>Bivalvia</taxon>
        <taxon>Autobranchia</taxon>
        <taxon>Pteriomorphia</taxon>
        <taxon>Ostreida</taxon>
        <taxon>Ostreoidea</taxon>
        <taxon>Ostreidae</taxon>
        <taxon>Crassostrea</taxon>
    </lineage>
</organism>
<dbReference type="KEGG" id="cvn:111104076"/>
<dbReference type="InterPro" id="IPR057456">
    <property type="entry name" value="Znf_C17orf113"/>
</dbReference>
<sequence length="632" mass="71482">MATLLNFGFTKPTSATPLKGNESEPDLNNNESHKSSIMRRTFNNRWLNEYSWLAFDDTTKSMRCKFCTKSKRSNPFGLNGSKNFQRSALERHQSSDDHKLATSNKKQSEVFTKTVNEKFEKTKPAVSAMFRTVAFMVEEDIADRKFEKLIDLQIENDCDALKSTSNYKHADSFQKMEDVLGEAAQEEIDALIIKCDFIGLMVDESIDVAIHKKMILYLKIVMNGKPKILFGGNVEVSDGKANTITAAILKYMTDQNISFDKLIGFASDGANTMVGRLNGVSTQLKNMNPWIVSVHCAAHKLALAAFHGAKTMPYLLEMQRTINSVYYFFKYSPTRYQKIRELQAVLGKKVKKFKKPSNVRWLSISEAVDALHGSWGVLIMTLEHEIETNGTSEARGILNKVNNFKFLASLAMLHDVLTVISKLSKVFQKDNINIDQMNGMITSTKLTLETFINNPGQVLGETLDMIEQTGGQFHGVKVTGINDKQKRDFNSLKKKYIENVISKINERFQPDQLDLLQCLNTVLNPKVMPNTRDDILLHGFDQLNQLIHHYGSEQIVNGTLHPPLIVGNRARNDFLQFKFLVNSKKHLSLADFVQLVLNDYAEEFPDFHVLANVLSVIPLTSVPCERGFPKSK</sequence>
<dbReference type="Pfam" id="PF25431">
    <property type="entry name" value="zf-C17orf113"/>
    <property type="match status" value="1"/>
</dbReference>
<evidence type="ECO:0000259" key="2">
    <source>
        <dbReference type="Pfam" id="PF25431"/>
    </source>
</evidence>
<proteinExistence type="predicted"/>
<dbReference type="InterPro" id="IPR012337">
    <property type="entry name" value="RNaseH-like_sf"/>
</dbReference>
<dbReference type="PANTHER" id="PTHR46880">
    <property type="entry name" value="RAS-ASSOCIATING DOMAIN-CONTAINING PROTEIN"/>
    <property type="match status" value="1"/>
</dbReference>
<name>A0A8B8AQR9_CRAVI</name>
<evidence type="ECO:0000313" key="3">
    <source>
        <dbReference type="Proteomes" id="UP000694844"/>
    </source>
</evidence>
<dbReference type="Proteomes" id="UP000694844">
    <property type="component" value="Chromosome 7"/>
</dbReference>
<reference evidence="4" key="1">
    <citation type="submission" date="2025-08" db="UniProtKB">
        <authorList>
            <consortium name="RefSeq"/>
        </authorList>
    </citation>
    <scope>IDENTIFICATION</scope>
    <source>
        <tissue evidence="4">Whole sample</tissue>
    </source>
</reference>
<feature type="region of interest" description="Disordered" evidence="1">
    <location>
        <begin position="13"/>
        <end position="34"/>
    </location>
</feature>
<dbReference type="GeneID" id="111104076"/>
<dbReference type="PANTHER" id="PTHR46880:SF9">
    <property type="entry name" value="ZINC FINGER PROTEIN 862"/>
    <property type="match status" value="1"/>
</dbReference>
<evidence type="ECO:0000313" key="4">
    <source>
        <dbReference type="RefSeq" id="XP_022293515.1"/>
    </source>
</evidence>
<keyword evidence="3" id="KW-1185">Reference proteome</keyword>
<protein>
    <submittedName>
        <fullName evidence="4">Zinc finger protein 862-like</fullName>
    </submittedName>
</protein>
<dbReference type="AlphaFoldDB" id="A0A8B8AQR9"/>
<dbReference type="SUPFAM" id="SSF53098">
    <property type="entry name" value="Ribonuclease H-like"/>
    <property type="match status" value="1"/>
</dbReference>
<gene>
    <name evidence="4" type="primary">LOC111104076</name>
</gene>